<organism evidence="1">
    <name type="scientific">Capitella teleta</name>
    <name type="common">Polychaete worm</name>
    <dbReference type="NCBI Taxonomy" id="283909"/>
    <lineage>
        <taxon>Eukaryota</taxon>
        <taxon>Metazoa</taxon>
        <taxon>Spiralia</taxon>
        <taxon>Lophotrochozoa</taxon>
        <taxon>Annelida</taxon>
        <taxon>Polychaeta</taxon>
        <taxon>Sedentaria</taxon>
        <taxon>Scolecida</taxon>
        <taxon>Capitellidae</taxon>
        <taxon>Capitella</taxon>
    </lineage>
</organism>
<dbReference type="HOGENOM" id="CLU_660987_0_0_1"/>
<dbReference type="OMA" id="WLEANCK"/>
<evidence type="ECO:0000313" key="1">
    <source>
        <dbReference type="EMBL" id="ELT92154.1"/>
    </source>
</evidence>
<dbReference type="OrthoDB" id="9974792at2759"/>
<dbReference type="PANTHER" id="PTHR20872">
    <property type="match status" value="1"/>
</dbReference>
<reference evidence="3" key="1">
    <citation type="submission" date="2012-12" db="EMBL/GenBank/DDBJ databases">
        <authorList>
            <person name="Hellsten U."/>
            <person name="Grimwood J."/>
            <person name="Chapman J.A."/>
            <person name="Shapiro H."/>
            <person name="Aerts A."/>
            <person name="Otillar R.P."/>
            <person name="Terry A.Y."/>
            <person name="Boore J.L."/>
            <person name="Simakov O."/>
            <person name="Marletaz F."/>
            <person name="Cho S.-J."/>
            <person name="Edsinger-Gonzales E."/>
            <person name="Havlak P."/>
            <person name="Kuo D.-H."/>
            <person name="Larsson T."/>
            <person name="Lv J."/>
            <person name="Arendt D."/>
            <person name="Savage R."/>
            <person name="Osoegawa K."/>
            <person name="de Jong P."/>
            <person name="Lindberg D.R."/>
            <person name="Seaver E.C."/>
            <person name="Weisblat D.A."/>
            <person name="Putnam N.H."/>
            <person name="Grigoriev I.V."/>
            <person name="Rokhsar D.S."/>
        </authorList>
    </citation>
    <scope>NUCLEOTIDE SEQUENCE</scope>
    <source>
        <strain evidence="3">I ESC-2004</strain>
    </source>
</reference>
<dbReference type="STRING" id="283909.R7TEK0"/>
<reference evidence="2" key="3">
    <citation type="submission" date="2015-06" db="UniProtKB">
        <authorList>
            <consortium name="EnsemblMetazoa"/>
        </authorList>
    </citation>
    <scope>IDENTIFICATION</scope>
</reference>
<gene>
    <name evidence="1" type="ORF">CAPTEDRAFT_215015</name>
</gene>
<accession>R7TEK0</accession>
<evidence type="ECO:0008006" key="4">
    <source>
        <dbReference type="Google" id="ProtNLM"/>
    </source>
</evidence>
<dbReference type="EMBL" id="KB310235">
    <property type="protein sequence ID" value="ELT92154.1"/>
    <property type="molecule type" value="Genomic_DNA"/>
</dbReference>
<keyword evidence="3" id="KW-1185">Reference proteome</keyword>
<dbReference type="Proteomes" id="UP000014760">
    <property type="component" value="Unassembled WGS sequence"/>
</dbReference>
<dbReference type="SUPFAM" id="SSF52047">
    <property type="entry name" value="RNI-like"/>
    <property type="match status" value="1"/>
</dbReference>
<dbReference type="Gene3D" id="3.80.10.10">
    <property type="entry name" value="Ribonuclease Inhibitor"/>
    <property type="match status" value="1"/>
</dbReference>
<evidence type="ECO:0000313" key="3">
    <source>
        <dbReference type="Proteomes" id="UP000014760"/>
    </source>
</evidence>
<proteinExistence type="predicted"/>
<sequence>MDAPLSDEESSFLETLPTVIMLQILSYLHWTDKLNLGEAIPSWEEALCSSIAWPHIDYREISLRCQKDRIVLYNCIEQYGAYIQSISISFRSALGIGGSQILKEIRCKCHNLSRLEFATTIWDPCGGVLFCQILSSCRQLKEVSLVKPSLVWGLGKVCKDSVLVPLIKDGHSSKITKLLLSSESLIDHEGTLDILKNFTRLRTLRVRREELSDDVLIHLARHSLANLSIFQDEEMPLSEPMVYTASVWEEVLNLQPAFHVNLVLRHIVLLRSLFPVMVPLRALVLVDLSASLTKGILDTISEHYHYTLEVFVYSKSYLVGSANLEDRRLPLALLDLACRCKKLHTLVYGFEISSTTALLLAHKRKLRHFSILLEELSFEFDWCHQPDWKPEYVEWLRQSGRSILTLEEEISKLLGYKWRVASDQSMFQDVSYFVNI</sequence>
<dbReference type="InterPro" id="IPR032675">
    <property type="entry name" value="LRR_dom_sf"/>
</dbReference>
<dbReference type="EnsemblMetazoa" id="CapteT215015">
    <property type="protein sequence ID" value="CapteP215015"/>
    <property type="gene ID" value="CapteG215015"/>
</dbReference>
<protein>
    <recommendedName>
        <fullName evidence="4">F-box domain-containing protein</fullName>
    </recommendedName>
</protein>
<dbReference type="AlphaFoldDB" id="R7TEK0"/>
<name>R7TEK0_CAPTE</name>
<dbReference type="EMBL" id="AMQN01002876">
    <property type="status" value="NOT_ANNOTATED_CDS"/>
    <property type="molecule type" value="Genomic_DNA"/>
</dbReference>
<evidence type="ECO:0000313" key="2">
    <source>
        <dbReference type="EnsemblMetazoa" id="CapteP215015"/>
    </source>
</evidence>
<dbReference type="PANTHER" id="PTHR20872:SF1">
    <property type="entry name" value="F-BOX DOMAIN-CONTAINING PROTEIN"/>
    <property type="match status" value="1"/>
</dbReference>
<reference evidence="1 3" key="2">
    <citation type="journal article" date="2013" name="Nature">
        <title>Insights into bilaterian evolution from three spiralian genomes.</title>
        <authorList>
            <person name="Simakov O."/>
            <person name="Marletaz F."/>
            <person name="Cho S.J."/>
            <person name="Edsinger-Gonzales E."/>
            <person name="Havlak P."/>
            <person name="Hellsten U."/>
            <person name="Kuo D.H."/>
            <person name="Larsson T."/>
            <person name="Lv J."/>
            <person name="Arendt D."/>
            <person name="Savage R."/>
            <person name="Osoegawa K."/>
            <person name="de Jong P."/>
            <person name="Grimwood J."/>
            <person name="Chapman J.A."/>
            <person name="Shapiro H."/>
            <person name="Aerts A."/>
            <person name="Otillar R.P."/>
            <person name="Terry A.Y."/>
            <person name="Boore J.L."/>
            <person name="Grigoriev I.V."/>
            <person name="Lindberg D.R."/>
            <person name="Seaver E.C."/>
            <person name="Weisblat D.A."/>
            <person name="Putnam N.H."/>
            <person name="Rokhsar D.S."/>
        </authorList>
    </citation>
    <scope>NUCLEOTIDE SEQUENCE</scope>
    <source>
        <strain evidence="1 3">I ESC-2004</strain>
    </source>
</reference>